<keyword evidence="1" id="KW-1133">Transmembrane helix</keyword>
<dbReference type="RefSeq" id="WP_345399194.1">
    <property type="nucleotide sequence ID" value="NZ_BAABLA010000084.1"/>
</dbReference>
<keyword evidence="3" id="KW-1185">Reference proteome</keyword>
<name>A0ABW2C6L7_9PSEU</name>
<reference evidence="3" key="1">
    <citation type="journal article" date="2019" name="Int. J. Syst. Evol. Microbiol.">
        <title>The Global Catalogue of Microorganisms (GCM) 10K type strain sequencing project: providing services to taxonomists for standard genome sequencing and annotation.</title>
        <authorList>
            <consortium name="The Broad Institute Genomics Platform"/>
            <consortium name="The Broad Institute Genome Sequencing Center for Infectious Disease"/>
            <person name="Wu L."/>
            <person name="Ma J."/>
        </authorList>
    </citation>
    <scope>NUCLEOTIDE SEQUENCE [LARGE SCALE GENOMIC DNA]</scope>
    <source>
        <strain evidence="3">KCTC 32255</strain>
    </source>
</reference>
<feature type="transmembrane region" description="Helical" evidence="1">
    <location>
        <begin position="20"/>
        <end position="38"/>
    </location>
</feature>
<evidence type="ECO:0000313" key="2">
    <source>
        <dbReference type="EMBL" id="MFC6870155.1"/>
    </source>
</evidence>
<evidence type="ECO:0000313" key="3">
    <source>
        <dbReference type="Proteomes" id="UP001596337"/>
    </source>
</evidence>
<dbReference type="Proteomes" id="UP001596337">
    <property type="component" value="Unassembled WGS sequence"/>
</dbReference>
<accession>A0ABW2C6L7</accession>
<evidence type="ECO:0000256" key="1">
    <source>
        <dbReference type="SAM" id="Phobius"/>
    </source>
</evidence>
<proteinExistence type="predicted"/>
<organism evidence="2 3">
    <name type="scientific">Haloechinothrix salitolerans</name>
    <dbReference type="NCBI Taxonomy" id="926830"/>
    <lineage>
        <taxon>Bacteria</taxon>
        <taxon>Bacillati</taxon>
        <taxon>Actinomycetota</taxon>
        <taxon>Actinomycetes</taxon>
        <taxon>Pseudonocardiales</taxon>
        <taxon>Pseudonocardiaceae</taxon>
        <taxon>Haloechinothrix</taxon>
    </lineage>
</organism>
<keyword evidence="1" id="KW-0812">Transmembrane</keyword>
<sequence length="42" mass="4732">MSRHADPWDRQRRADQRGAVVAVVLLLALITATTWAAFRVVL</sequence>
<protein>
    <submittedName>
        <fullName evidence="2">Uncharacterized protein</fullName>
    </submittedName>
</protein>
<gene>
    <name evidence="2" type="ORF">ACFQGD_23730</name>
</gene>
<dbReference type="EMBL" id="JBHSXX010000001">
    <property type="protein sequence ID" value="MFC6870155.1"/>
    <property type="molecule type" value="Genomic_DNA"/>
</dbReference>
<comment type="caution">
    <text evidence="2">The sequence shown here is derived from an EMBL/GenBank/DDBJ whole genome shotgun (WGS) entry which is preliminary data.</text>
</comment>
<keyword evidence="1" id="KW-0472">Membrane</keyword>